<dbReference type="GO" id="GO:0005886">
    <property type="term" value="C:plasma membrane"/>
    <property type="evidence" value="ECO:0007669"/>
    <property type="project" value="UniProtKB-SubCell"/>
</dbReference>
<comment type="catalytic activity">
    <reaction evidence="9">
        <text>Release of signal peptides from bacterial membrane prolipoproteins. Hydrolyzes -Xaa-Yaa-Zaa-|-(S,diacylglyceryl)Cys-, in which Xaa is hydrophobic (preferably Leu), and Yaa (Ala or Ser) and Zaa (Gly or Ala) have small, neutral side chains.</text>
        <dbReference type="EC" id="3.4.23.36"/>
    </reaction>
</comment>
<evidence type="ECO:0000256" key="8">
    <source>
        <dbReference type="ARBA" id="ARBA00023136"/>
    </source>
</evidence>
<keyword evidence="12" id="KW-1185">Reference proteome</keyword>
<feature type="transmembrane region" description="Helical" evidence="9">
    <location>
        <begin position="177"/>
        <end position="199"/>
    </location>
</feature>
<evidence type="ECO:0000256" key="4">
    <source>
        <dbReference type="ARBA" id="ARBA00022692"/>
    </source>
</evidence>
<organism evidence="11 12">
    <name type="scientific">Moheibacter sediminis</name>
    <dbReference type="NCBI Taxonomy" id="1434700"/>
    <lineage>
        <taxon>Bacteria</taxon>
        <taxon>Pseudomonadati</taxon>
        <taxon>Bacteroidota</taxon>
        <taxon>Flavobacteriia</taxon>
        <taxon>Flavobacteriales</taxon>
        <taxon>Weeksellaceae</taxon>
        <taxon>Moheibacter</taxon>
    </lineage>
</organism>
<dbReference type="Pfam" id="PF01252">
    <property type="entry name" value="Peptidase_A8"/>
    <property type="match status" value="1"/>
</dbReference>
<feature type="active site" evidence="9">
    <location>
        <position position="186"/>
    </location>
</feature>
<comment type="similarity">
    <text evidence="1 9 10">Belongs to the peptidase A8 family.</text>
</comment>
<comment type="subcellular location">
    <subcellularLocation>
        <location evidence="9">Cell membrane</location>
        <topology evidence="9">Multi-pass membrane protein</topology>
    </subcellularLocation>
</comment>
<dbReference type="InterPro" id="IPR001872">
    <property type="entry name" value="Peptidase_A8"/>
</dbReference>
<dbReference type="GO" id="GO:0004190">
    <property type="term" value="F:aspartic-type endopeptidase activity"/>
    <property type="evidence" value="ECO:0007669"/>
    <property type="project" value="UniProtKB-UniRule"/>
</dbReference>
<sequence length="205" mass="23063">MKKVGIIVLLVLIIDQLSKFYIKTNFHYGEAVEVFNWFQLKFVENPGMAYGAEFGGLVGKLVLSVLRLFLIVGICWYIWKNVAKHNNNYFKIGMALVLAGAMGNQIDGLFYGMIFDTGPVWNPEHGMWESYTGVSTADFKGYSGFLKGAVVDMLYFPLFEMTWPEWIPGIGGKNFEFFSYIFNVADASITVGGATILLLRKKVFA</sequence>
<comment type="caution">
    <text evidence="9">Lacks conserved residue(s) required for the propagation of feature annotation.</text>
</comment>
<evidence type="ECO:0000256" key="7">
    <source>
        <dbReference type="ARBA" id="ARBA00022989"/>
    </source>
</evidence>
<dbReference type="EC" id="3.4.23.36" evidence="9"/>
<evidence type="ECO:0000256" key="2">
    <source>
        <dbReference type="ARBA" id="ARBA00022475"/>
    </source>
</evidence>
<keyword evidence="2 9" id="KW-1003">Cell membrane</keyword>
<comment type="pathway">
    <text evidence="9">Protein modification; lipoprotein biosynthesis (signal peptide cleavage).</text>
</comment>
<feature type="active site" evidence="9">
    <location>
        <position position="152"/>
    </location>
</feature>
<comment type="function">
    <text evidence="9">This protein specifically catalyzes the removal of signal peptides from prolipoproteins.</text>
</comment>
<feature type="transmembrane region" description="Helical" evidence="9">
    <location>
        <begin position="91"/>
        <end position="114"/>
    </location>
</feature>
<evidence type="ECO:0000256" key="6">
    <source>
        <dbReference type="ARBA" id="ARBA00022801"/>
    </source>
</evidence>
<accession>A0A1W2C4A9</accession>
<name>A0A1W2C4A9_9FLAO</name>
<evidence type="ECO:0000256" key="5">
    <source>
        <dbReference type="ARBA" id="ARBA00022750"/>
    </source>
</evidence>
<dbReference type="GO" id="GO:0006508">
    <property type="term" value="P:proteolysis"/>
    <property type="evidence" value="ECO:0007669"/>
    <property type="project" value="UniProtKB-KW"/>
</dbReference>
<gene>
    <name evidence="9" type="primary">lspA</name>
    <name evidence="11" type="ORF">SAMN06296427_10898</name>
</gene>
<dbReference type="PRINTS" id="PR00781">
    <property type="entry name" value="LIPOSIGPTASE"/>
</dbReference>
<evidence type="ECO:0000256" key="9">
    <source>
        <dbReference type="HAMAP-Rule" id="MF_00161"/>
    </source>
</evidence>
<dbReference type="UniPathway" id="UPA00665"/>
<dbReference type="HAMAP" id="MF_00161">
    <property type="entry name" value="LspA"/>
    <property type="match status" value="1"/>
</dbReference>
<feature type="transmembrane region" description="Helical" evidence="9">
    <location>
        <begin position="57"/>
        <end position="79"/>
    </location>
</feature>
<dbReference type="STRING" id="1434700.SAMN06296427_10898"/>
<dbReference type="PANTHER" id="PTHR33695">
    <property type="entry name" value="LIPOPROTEIN SIGNAL PEPTIDASE"/>
    <property type="match status" value="1"/>
</dbReference>
<dbReference type="EMBL" id="FWXS01000008">
    <property type="protein sequence ID" value="SMC79558.1"/>
    <property type="molecule type" value="Genomic_DNA"/>
</dbReference>
<evidence type="ECO:0000313" key="12">
    <source>
        <dbReference type="Proteomes" id="UP000192393"/>
    </source>
</evidence>
<keyword evidence="8 9" id="KW-0472">Membrane</keyword>
<evidence type="ECO:0000256" key="10">
    <source>
        <dbReference type="RuleBase" id="RU004181"/>
    </source>
</evidence>
<protein>
    <recommendedName>
        <fullName evidence="9">Lipoprotein signal peptidase</fullName>
        <ecNumber evidence="9">3.4.23.36</ecNumber>
    </recommendedName>
    <alternativeName>
        <fullName evidence="9">Prolipoprotein signal peptidase</fullName>
    </alternativeName>
    <alternativeName>
        <fullName evidence="9">Signal peptidase II</fullName>
        <shortName evidence="9">SPase II</shortName>
    </alternativeName>
</protein>
<dbReference type="RefSeq" id="WP_084017975.1">
    <property type="nucleotide sequence ID" value="NZ_FWXS01000008.1"/>
</dbReference>
<proteinExistence type="inferred from homology"/>
<keyword evidence="6 9" id="KW-0378">Hydrolase</keyword>
<keyword evidence="7 9" id="KW-1133">Transmembrane helix</keyword>
<evidence type="ECO:0000256" key="3">
    <source>
        <dbReference type="ARBA" id="ARBA00022670"/>
    </source>
</evidence>
<dbReference type="OrthoDB" id="9810259at2"/>
<dbReference type="NCBIfam" id="NF011369">
    <property type="entry name" value="PRK14788.1"/>
    <property type="match status" value="1"/>
</dbReference>
<evidence type="ECO:0000256" key="1">
    <source>
        <dbReference type="ARBA" id="ARBA00006139"/>
    </source>
</evidence>
<keyword evidence="4 9" id="KW-0812">Transmembrane</keyword>
<dbReference type="Proteomes" id="UP000192393">
    <property type="component" value="Unassembled WGS sequence"/>
</dbReference>
<keyword evidence="5 9" id="KW-0064">Aspartyl protease</keyword>
<reference evidence="11 12" key="1">
    <citation type="submission" date="2017-04" db="EMBL/GenBank/DDBJ databases">
        <authorList>
            <person name="Afonso C.L."/>
            <person name="Miller P.J."/>
            <person name="Scott M.A."/>
            <person name="Spackman E."/>
            <person name="Goraichik I."/>
            <person name="Dimitrov K.M."/>
            <person name="Suarez D.L."/>
            <person name="Swayne D.E."/>
        </authorList>
    </citation>
    <scope>NUCLEOTIDE SEQUENCE [LARGE SCALE GENOMIC DNA]</scope>
    <source>
        <strain evidence="11 12">CGMCC 1.12708</strain>
    </source>
</reference>
<dbReference type="PANTHER" id="PTHR33695:SF1">
    <property type="entry name" value="LIPOPROTEIN SIGNAL PEPTIDASE"/>
    <property type="match status" value="1"/>
</dbReference>
<evidence type="ECO:0000313" key="11">
    <source>
        <dbReference type="EMBL" id="SMC79558.1"/>
    </source>
</evidence>
<dbReference type="AlphaFoldDB" id="A0A1W2C4A9"/>
<keyword evidence="3 9" id="KW-0645">Protease</keyword>